<evidence type="ECO:0000313" key="2">
    <source>
        <dbReference type="Proteomes" id="UP000828941"/>
    </source>
</evidence>
<sequence length="81" mass="9412">MLEGLNTIAFVAFDVLYIEEWRRGRERKRFDSESWSSLSRSSNNSEQVVTKRVTEMLCKVLNRTFSSYIGLEVEAKHGKHG</sequence>
<keyword evidence="2" id="KW-1185">Reference proteome</keyword>
<evidence type="ECO:0000313" key="1">
    <source>
        <dbReference type="EMBL" id="KAI4347441.1"/>
    </source>
</evidence>
<name>A0ACB9PG83_BAUVA</name>
<dbReference type="EMBL" id="CM039429">
    <property type="protein sequence ID" value="KAI4347441.1"/>
    <property type="molecule type" value="Genomic_DNA"/>
</dbReference>
<reference evidence="1 2" key="1">
    <citation type="journal article" date="2022" name="DNA Res.">
        <title>Chromosomal-level genome assembly of the orchid tree Bauhinia variegata (Leguminosae; Cercidoideae) supports the allotetraploid origin hypothesis of Bauhinia.</title>
        <authorList>
            <person name="Zhong Y."/>
            <person name="Chen Y."/>
            <person name="Zheng D."/>
            <person name="Pang J."/>
            <person name="Liu Y."/>
            <person name="Luo S."/>
            <person name="Meng S."/>
            <person name="Qian L."/>
            <person name="Wei D."/>
            <person name="Dai S."/>
            <person name="Zhou R."/>
        </authorList>
    </citation>
    <scope>NUCLEOTIDE SEQUENCE [LARGE SCALE GENOMIC DNA]</scope>
    <source>
        <strain evidence="1">BV-YZ2020</strain>
    </source>
</reference>
<accession>A0ACB9PG83</accession>
<organism evidence="1 2">
    <name type="scientific">Bauhinia variegata</name>
    <name type="common">Purple orchid tree</name>
    <name type="synonym">Phanera variegata</name>
    <dbReference type="NCBI Taxonomy" id="167791"/>
    <lineage>
        <taxon>Eukaryota</taxon>
        <taxon>Viridiplantae</taxon>
        <taxon>Streptophyta</taxon>
        <taxon>Embryophyta</taxon>
        <taxon>Tracheophyta</taxon>
        <taxon>Spermatophyta</taxon>
        <taxon>Magnoliopsida</taxon>
        <taxon>eudicotyledons</taxon>
        <taxon>Gunneridae</taxon>
        <taxon>Pentapetalae</taxon>
        <taxon>rosids</taxon>
        <taxon>fabids</taxon>
        <taxon>Fabales</taxon>
        <taxon>Fabaceae</taxon>
        <taxon>Cercidoideae</taxon>
        <taxon>Cercideae</taxon>
        <taxon>Bauhiniinae</taxon>
        <taxon>Bauhinia</taxon>
    </lineage>
</organism>
<dbReference type="Proteomes" id="UP000828941">
    <property type="component" value="Chromosome 4"/>
</dbReference>
<proteinExistence type="predicted"/>
<protein>
    <submittedName>
        <fullName evidence="1">Uncharacterized protein</fullName>
    </submittedName>
</protein>
<gene>
    <name evidence="1" type="ORF">L6164_008254</name>
</gene>
<comment type="caution">
    <text evidence="1">The sequence shown here is derived from an EMBL/GenBank/DDBJ whole genome shotgun (WGS) entry which is preliminary data.</text>
</comment>